<proteinExistence type="predicted"/>
<dbReference type="RefSeq" id="WP_168883470.1">
    <property type="nucleotide sequence ID" value="NZ_JABAIL010000005.1"/>
</dbReference>
<comment type="caution">
    <text evidence="2">The sequence shown here is derived from an EMBL/GenBank/DDBJ whole genome shotgun (WGS) entry which is preliminary data.</text>
</comment>
<evidence type="ECO:0000313" key="3">
    <source>
        <dbReference type="Proteomes" id="UP000585050"/>
    </source>
</evidence>
<sequence length="142" mass="16007">MQLLSKFLLLCLTFYASSNIVLASNGNNEPDSPSTEQKSVKVENAVNSNTRYVFFKAVRKDCLDGDTEILSSIIQIDVSKFAQNKFSLLAEFEKEVQAKYPKNVIHINLNCIEGVYSDLREATNAKKVIIDRVKKVRSIVMN</sequence>
<organism evidence="2 3">
    <name type="scientific">Flammeovirga agarivorans</name>
    <dbReference type="NCBI Taxonomy" id="2726742"/>
    <lineage>
        <taxon>Bacteria</taxon>
        <taxon>Pseudomonadati</taxon>
        <taxon>Bacteroidota</taxon>
        <taxon>Cytophagia</taxon>
        <taxon>Cytophagales</taxon>
        <taxon>Flammeovirgaceae</taxon>
        <taxon>Flammeovirga</taxon>
    </lineage>
</organism>
<gene>
    <name evidence="2" type="ORF">HGP29_16135</name>
</gene>
<evidence type="ECO:0000256" key="1">
    <source>
        <dbReference type="SAM" id="SignalP"/>
    </source>
</evidence>
<feature type="chain" id="PRO_5031028590" evidence="1">
    <location>
        <begin position="24"/>
        <end position="142"/>
    </location>
</feature>
<keyword evidence="3" id="KW-1185">Reference proteome</keyword>
<dbReference type="AlphaFoldDB" id="A0A7X8XX08"/>
<evidence type="ECO:0000313" key="2">
    <source>
        <dbReference type="EMBL" id="NLR92749.1"/>
    </source>
</evidence>
<dbReference type="Proteomes" id="UP000585050">
    <property type="component" value="Unassembled WGS sequence"/>
</dbReference>
<protein>
    <submittedName>
        <fullName evidence="2">Uncharacterized protein</fullName>
    </submittedName>
</protein>
<name>A0A7X8XX08_9BACT</name>
<keyword evidence="1" id="KW-0732">Signal</keyword>
<feature type="signal peptide" evidence="1">
    <location>
        <begin position="1"/>
        <end position="23"/>
    </location>
</feature>
<dbReference type="EMBL" id="JABAIL010000005">
    <property type="protein sequence ID" value="NLR92749.1"/>
    <property type="molecule type" value="Genomic_DNA"/>
</dbReference>
<reference evidence="2 3" key="1">
    <citation type="submission" date="2020-04" db="EMBL/GenBank/DDBJ databases">
        <title>Flammeovirga sp. SR4, a novel species isolated from seawater.</title>
        <authorList>
            <person name="Wang X."/>
        </authorList>
    </citation>
    <scope>NUCLEOTIDE SEQUENCE [LARGE SCALE GENOMIC DNA]</scope>
    <source>
        <strain evidence="2 3">SR4</strain>
    </source>
</reference>
<accession>A0A7X8XX08</accession>